<protein>
    <submittedName>
        <fullName evidence="2">FAD-dependent oxidoreductase</fullName>
    </submittedName>
</protein>
<evidence type="ECO:0000313" key="3">
    <source>
        <dbReference type="Proteomes" id="UP001139226"/>
    </source>
</evidence>
<organism evidence="2 3">
    <name type="scientific">Christiangramia lutea</name>
    <dbReference type="NCBI Taxonomy" id="1607951"/>
    <lineage>
        <taxon>Bacteria</taxon>
        <taxon>Pseudomonadati</taxon>
        <taxon>Bacteroidota</taxon>
        <taxon>Flavobacteriia</taxon>
        <taxon>Flavobacteriales</taxon>
        <taxon>Flavobacteriaceae</taxon>
        <taxon>Christiangramia</taxon>
    </lineage>
</organism>
<gene>
    <name evidence="2" type="ORF">ML462_03665</name>
</gene>
<sequence>MSKVNFDVLIIGGGAAGLSCALVIGSGLEKPYAENKRAGIILHQKSSHLQSALLRNVFGIAPETKGMDLLREGANQLSDLYPKLEQISGEKVKEIKEVDSGFEVISNKNSYSARSIVVTVGYASPFRIAGLEEYVIPHKKAKASKNRVQLKNEDHLVKPGLYVTGTLAGWRSQYAIASGSGAAVATDILTEWNNGEHTKVHDKLN</sequence>
<name>A0A9X1V250_9FLAO</name>
<keyword evidence="3" id="KW-1185">Reference proteome</keyword>
<dbReference type="RefSeq" id="WP_240712370.1">
    <property type="nucleotide sequence ID" value="NZ_JAKVTV010000001.1"/>
</dbReference>
<dbReference type="GO" id="GO:0016491">
    <property type="term" value="F:oxidoreductase activity"/>
    <property type="evidence" value="ECO:0007669"/>
    <property type="project" value="InterPro"/>
</dbReference>
<proteinExistence type="predicted"/>
<comment type="caution">
    <text evidence="2">The sequence shown here is derived from an EMBL/GenBank/DDBJ whole genome shotgun (WGS) entry which is preliminary data.</text>
</comment>
<reference evidence="2" key="1">
    <citation type="submission" date="2022-03" db="EMBL/GenBank/DDBJ databases">
        <title>Gramella crocea sp. nov., isolated from activated sludge of a seafood processing plant.</title>
        <authorList>
            <person name="Zhang X."/>
        </authorList>
    </citation>
    <scope>NUCLEOTIDE SEQUENCE</scope>
    <source>
        <strain evidence="2">YJ019</strain>
    </source>
</reference>
<evidence type="ECO:0000259" key="1">
    <source>
        <dbReference type="Pfam" id="PF07992"/>
    </source>
</evidence>
<dbReference type="AlphaFoldDB" id="A0A9X1V250"/>
<dbReference type="InterPro" id="IPR036188">
    <property type="entry name" value="FAD/NAD-bd_sf"/>
</dbReference>
<accession>A0A9X1V250</accession>
<dbReference type="Proteomes" id="UP001139226">
    <property type="component" value="Unassembled WGS sequence"/>
</dbReference>
<evidence type="ECO:0000313" key="2">
    <source>
        <dbReference type="EMBL" id="MCH4822261.1"/>
    </source>
</evidence>
<dbReference type="PROSITE" id="PS51257">
    <property type="entry name" value="PROKAR_LIPOPROTEIN"/>
    <property type="match status" value="1"/>
</dbReference>
<dbReference type="Pfam" id="PF07992">
    <property type="entry name" value="Pyr_redox_2"/>
    <property type="match status" value="1"/>
</dbReference>
<dbReference type="Gene3D" id="3.50.50.60">
    <property type="entry name" value="FAD/NAD(P)-binding domain"/>
    <property type="match status" value="1"/>
</dbReference>
<dbReference type="EMBL" id="JAKVTV010000001">
    <property type="protein sequence ID" value="MCH4822261.1"/>
    <property type="molecule type" value="Genomic_DNA"/>
</dbReference>
<feature type="domain" description="FAD/NAD(P)-binding" evidence="1">
    <location>
        <begin position="6"/>
        <end position="154"/>
    </location>
</feature>
<dbReference type="SUPFAM" id="SSF51905">
    <property type="entry name" value="FAD/NAD(P)-binding domain"/>
    <property type="match status" value="1"/>
</dbReference>
<dbReference type="InterPro" id="IPR023753">
    <property type="entry name" value="FAD/NAD-binding_dom"/>
</dbReference>